<evidence type="ECO:0000313" key="2">
    <source>
        <dbReference type="EMBL" id="KAH3816026.1"/>
    </source>
</evidence>
<organism evidence="2 3">
    <name type="scientific">Dreissena polymorpha</name>
    <name type="common">Zebra mussel</name>
    <name type="synonym">Mytilus polymorpha</name>
    <dbReference type="NCBI Taxonomy" id="45954"/>
    <lineage>
        <taxon>Eukaryota</taxon>
        <taxon>Metazoa</taxon>
        <taxon>Spiralia</taxon>
        <taxon>Lophotrochozoa</taxon>
        <taxon>Mollusca</taxon>
        <taxon>Bivalvia</taxon>
        <taxon>Autobranchia</taxon>
        <taxon>Heteroconchia</taxon>
        <taxon>Euheterodonta</taxon>
        <taxon>Imparidentia</taxon>
        <taxon>Neoheterodontei</taxon>
        <taxon>Myida</taxon>
        <taxon>Dreissenoidea</taxon>
        <taxon>Dreissenidae</taxon>
        <taxon>Dreissena</taxon>
    </lineage>
</organism>
<feature type="compositionally biased region" description="Polar residues" evidence="1">
    <location>
        <begin position="150"/>
        <end position="165"/>
    </location>
</feature>
<protein>
    <submittedName>
        <fullName evidence="2">Uncharacterized protein</fullName>
    </submittedName>
</protein>
<dbReference type="Proteomes" id="UP000828390">
    <property type="component" value="Unassembled WGS sequence"/>
</dbReference>
<sequence length="171" mass="18631">MGAAVPPDAHGGKDPKTVFRLHPVMRESDDIPQDSYCRMEHVCIGSMDARMHRKYSKKKQEEAAAKTDSKSMVSSSGSKASSGAIGLNCNKADLKPHQKKTVTKADLKPHQKCHNIALRQHALKIKPKTRPASSLVKTIALDLPPGSETIHPQDNSPRGDNSPPRQFTPAP</sequence>
<feature type="region of interest" description="Disordered" evidence="1">
    <location>
        <begin position="141"/>
        <end position="171"/>
    </location>
</feature>
<evidence type="ECO:0000313" key="3">
    <source>
        <dbReference type="Proteomes" id="UP000828390"/>
    </source>
</evidence>
<keyword evidence="3" id="KW-1185">Reference proteome</keyword>
<name>A0A9D4GID9_DREPO</name>
<feature type="compositionally biased region" description="Basic and acidic residues" evidence="1">
    <location>
        <begin position="58"/>
        <end position="69"/>
    </location>
</feature>
<comment type="caution">
    <text evidence="2">The sequence shown here is derived from an EMBL/GenBank/DDBJ whole genome shotgun (WGS) entry which is preliminary data.</text>
</comment>
<feature type="region of interest" description="Disordered" evidence="1">
    <location>
        <begin position="89"/>
        <end position="108"/>
    </location>
</feature>
<evidence type="ECO:0000256" key="1">
    <source>
        <dbReference type="SAM" id="MobiDB-lite"/>
    </source>
</evidence>
<gene>
    <name evidence="2" type="ORF">DPMN_144566</name>
</gene>
<proteinExistence type="predicted"/>
<accession>A0A9D4GID9</accession>
<dbReference type="EMBL" id="JAIWYP010000006">
    <property type="protein sequence ID" value="KAH3816026.1"/>
    <property type="molecule type" value="Genomic_DNA"/>
</dbReference>
<dbReference type="AlphaFoldDB" id="A0A9D4GID9"/>
<feature type="region of interest" description="Disordered" evidence="1">
    <location>
        <begin position="50"/>
        <end position="84"/>
    </location>
</feature>
<reference evidence="2" key="1">
    <citation type="journal article" date="2019" name="bioRxiv">
        <title>The Genome of the Zebra Mussel, Dreissena polymorpha: A Resource for Invasive Species Research.</title>
        <authorList>
            <person name="McCartney M.A."/>
            <person name="Auch B."/>
            <person name="Kono T."/>
            <person name="Mallez S."/>
            <person name="Zhang Y."/>
            <person name="Obille A."/>
            <person name="Becker A."/>
            <person name="Abrahante J.E."/>
            <person name="Garbe J."/>
            <person name="Badalamenti J.P."/>
            <person name="Herman A."/>
            <person name="Mangelson H."/>
            <person name="Liachko I."/>
            <person name="Sullivan S."/>
            <person name="Sone E.D."/>
            <person name="Koren S."/>
            <person name="Silverstein K.A.T."/>
            <person name="Beckman K.B."/>
            <person name="Gohl D.M."/>
        </authorList>
    </citation>
    <scope>NUCLEOTIDE SEQUENCE</scope>
    <source>
        <strain evidence="2">Duluth1</strain>
        <tissue evidence="2">Whole animal</tissue>
    </source>
</reference>
<dbReference type="Gene3D" id="2.80.10.50">
    <property type="match status" value="1"/>
</dbReference>
<feature type="compositionally biased region" description="Low complexity" evidence="1">
    <location>
        <begin position="70"/>
        <end position="84"/>
    </location>
</feature>
<reference evidence="2" key="2">
    <citation type="submission" date="2020-11" db="EMBL/GenBank/DDBJ databases">
        <authorList>
            <person name="McCartney M.A."/>
            <person name="Auch B."/>
            <person name="Kono T."/>
            <person name="Mallez S."/>
            <person name="Becker A."/>
            <person name="Gohl D.M."/>
            <person name="Silverstein K.A.T."/>
            <person name="Koren S."/>
            <person name="Bechman K.B."/>
            <person name="Herman A."/>
            <person name="Abrahante J.E."/>
            <person name="Garbe J."/>
        </authorList>
    </citation>
    <scope>NUCLEOTIDE SEQUENCE</scope>
    <source>
        <strain evidence="2">Duluth1</strain>
        <tissue evidence="2">Whole animal</tissue>
    </source>
</reference>